<dbReference type="AlphaFoldDB" id="A0A0N4VN64"/>
<name>A0A0N4VN64_ENTVE</name>
<reference evidence="3" key="1">
    <citation type="submission" date="2017-02" db="UniProtKB">
        <authorList>
            <consortium name="WormBaseParasite"/>
        </authorList>
    </citation>
    <scope>IDENTIFICATION</scope>
</reference>
<dbReference type="WBParaSite" id="EVEC_0001241001-mRNA-1">
    <property type="protein sequence ID" value="EVEC_0001241001-mRNA-1"/>
    <property type="gene ID" value="EVEC_0001241001"/>
</dbReference>
<dbReference type="Proteomes" id="UP000274131">
    <property type="component" value="Unassembled WGS sequence"/>
</dbReference>
<keyword evidence="2" id="KW-1185">Reference proteome</keyword>
<gene>
    <name evidence="1" type="ORF">EVEC_LOCUS11610</name>
</gene>
<dbReference type="EMBL" id="UXUI01012382">
    <property type="protein sequence ID" value="VDD96859.1"/>
    <property type="molecule type" value="Genomic_DNA"/>
</dbReference>
<evidence type="ECO:0000313" key="2">
    <source>
        <dbReference type="Proteomes" id="UP000274131"/>
    </source>
</evidence>
<protein>
    <submittedName>
        <fullName evidence="3">Rhodanese domain-containing protein</fullName>
    </submittedName>
</protein>
<accession>A0A0N4VN64</accession>
<proteinExistence type="predicted"/>
<reference evidence="1 2" key="2">
    <citation type="submission" date="2018-10" db="EMBL/GenBank/DDBJ databases">
        <authorList>
            <consortium name="Pathogen Informatics"/>
        </authorList>
    </citation>
    <scope>NUCLEOTIDE SEQUENCE [LARGE SCALE GENOMIC DNA]</scope>
</reference>
<evidence type="ECO:0000313" key="3">
    <source>
        <dbReference type="WBParaSite" id="EVEC_0001241001-mRNA-1"/>
    </source>
</evidence>
<sequence length="127" mass="14626">MIFVFLISTDVRFLIIICLAELFSPFCLSRTKYETPAMIEAKMSGRVVAVCGERYCGGDVVATLCQRGYNAALIRADYGYWKKRYPEGLLTKKDKKKVDIFRLTAQYHENKKPQIEKSNFVTLLIAW</sequence>
<evidence type="ECO:0000313" key="1">
    <source>
        <dbReference type="EMBL" id="VDD96859.1"/>
    </source>
</evidence>
<organism evidence="3">
    <name type="scientific">Enterobius vermicularis</name>
    <name type="common">Human pinworm</name>
    <dbReference type="NCBI Taxonomy" id="51028"/>
    <lineage>
        <taxon>Eukaryota</taxon>
        <taxon>Metazoa</taxon>
        <taxon>Ecdysozoa</taxon>
        <taxon>Nematoda</taxon>
        <taxon>Chromadorea</taxon>
        <taxon>Rhabditida</taxon>
        <taxon>Spirurina</taxon>
        <taxon>Oxyuridomorpha</taxon>
        <taxon>Oxyuroidea</taxon>
        <taxon>Oxyuridae</taxon>
        <taxon>Enterobius</taxon>
    </lineage>
</organism>
<dbReference type="OrthoDB" id="70250at2759"/>